<protein>
    <submittedName>
        <fullName evidence="2">Uncharacterized protein</fullName>
    </submittedName>
</protein>
<proteinExistence type="predicted"/>
<evidence type="ECO:0000256" key="1">
    <source>
        <dbReference type="SAM" id="MobiDB-lite"/>
    </source>
</evidence>
<feature type="region of interest" description="Disordered" evidence="1">
    <location>
        <begin position="30"/>
        <end position="65"/>
    </location>
</feature>
<organism evidence="2 3">
    <name type="scientific">candidate division TA06 bacterium</name>
    <dbReference type="NCBI Taxonomy" id="2250710"/>
    <lineage>
        <taxon>Bacteria</taxon>
        <taxon>Bacteria division TA06</taxon>
    </lineage>
</organism>
<name>A0A933I877_UNCT6</name>
<dbReference type="Proteomes" id="UP000736328">
    <property type="component" value="Unassembled WGS sequence"/>
</dbReference>
<feature type="compositionally biased region" description="Basic and acidic residues" evidence="1">
    <location>
        <begin position="40"/>
        <end position="52"/>
    </location>
</feature>
<dbReference type="EMBL" id="JACQXR010000053">
    <property type="protein sequence ID" value="MBI4726442.1"/>
    <property type="molecule type" value="Genomic_DNA"/>
</dbReference>
<evidence type="ECO:0000313" key="3">
    <source>
        <dbReference type="Proteomes" id="UP000736328"/>
    </source>
</evidence>
<reference evidence="2" key="1">
    <citation type="submission" date="2020-07" db="EMBL/GenBank/DDBJ databases">
        <title>Huge and variable diversity of episymbiotic CPR bacteria and DPANN archaea in groundwater ecosystems.</title>
        <authorList>
            <person name="He C.Y."/>
            <person name="Keren R."/>
            <person name="Whittaker M."/>
            <person name="Farag I.F."/>
            <person name="Doudna J."/>
            <person name="Cate J.H.D."/>
            <person name="Banfield J.F."/>
        </authorList>
    </citation>
    <scope>NUCLEOTIDE SEQUENCE</scope>
    <source>
        <strain evidence="2">NC_groundwater_1520_Pr4_B-0.1um_53_5</strain>
    </source>
</reference>
<accession>A0A933I877</accession>
<gene>
    <name evidence="2" type="ORF">HY768_04320</name>
</gene>
<sequence length="65" mass="7082">MSKASLAPALARSYWLSEICTSLICSRLSASSLPSPMATDSRRQRSRSDTARSLRPMLLLTTALP</sequence>
<evidence type="ECO:0000313" key="2">
    <source>
        <dbReference type="EMBL" id="MBI4726442.1"/>
    </source>
</evidence>
<comment type="caution">
    <text evidence="2">The sequence shown here is derived from an EMBL/GenBank/DDBJ whole genome shotgun (WGS) entry which is preliminary data.</text>
</comment>
<dbReference type="AlphaFoldDB" id="A0A933I877"/>